<dbReference type="EMBL" id="CAKOGL010000023">
    <property type="protein sequence ID" value="CAH2100906.1"/>
    <property type="molecule type" value="Genomic_DNA"/>
</dbReference>
<evidence type="ECO:0000313" key="1">
    <source>
        <dbReference type="EMBL" id="CAH2100906.1"/>
    </source>
</evidence>
<name>A0AAU9UMX3_EUPED</name>
<evidence type="ECO:0000313" key="2">
    <source>
        <dbReference type="Proteomes" id="UP001153954"/>
    </source>
</evidence>
<proteinExistence type="predicted"/>
<sequence>MFGVNHSLATIKHFKRSQTLSHTSCFTLAIVWLSLIQVVNRILEQLPAIKIYFQAAVHVDRLLSAQAILNKVLEPTTELYLEFLKFALPIFTELNKEMQSETPKVYLLYEKVLIAYTILLECFVKPEYLDLTELERRETRNLSDMREEKILSVDSTDVAKHFPLHEIYVAGLVPNLVSVPIL</sequence>
<dbReference type="Proteomes" id="UP001153954">
    <property type="component" value="Unassembled WGS sequence"/>
</dbReference>
<dbReference type="AlphaFoldDB" id="A0AAU9UMX3"/>
<reference evidence="1" key="1">
    <citation type="submission" date="2022-03" db="EMBL/GenBank/DDBJ databases">
        <authorList>
            <person name="Tunstrom K."/>
        </authorList>
    </citation>
    <scope>NUCLEOTIDE SEQUENCE</scope>
</reference>
<comment type="caution">
    <text evidence="1">The sequence shown here is derived from an EMBL/GenBank/DDBJ whole genome shotgun (WGS) entry which is preliminary data.</text>
</comment>
<gene>
    <name evidence="1" type="ORF">EEDITHA_LOCUS15714</name>
</gene>
<accession>A0AAU9UMX3</accession>
<keyword evidence="2" id="KW-1185">Reference proteome</keyword>
<organism evidence="1 2">
    <name type="scientific">Euphydryas editha</name>
    <name type="common">Edith's checkerspot</name>
    <dbReference type="NCBI Taxonomy" id="104508"/>
    <lineage>
        <taxon>Eukaryota</taxon>
        <taxon>Metazoa</taxon>
        <taxon>Ecdysozoa</taxon>
        <taxon>Arthropoda</taxon>
        <taxon>Hexapoda</taxon>
        <taxon>Insecta</taxon>
        <taxon>Pterygota</taxon>
        <taxon>Neoptera</taxon>
        <taxon>Endopterygota</taxon>
        <taxon>Lepidoptera</taxon>
        <taxon>Glossata</taxon>
        <taxon>Ditrysia</taxon>
        <taxon>Papilionoidea</taxon>
        <taxon>Nymphalidae</taxon>
        <taxon>Nymphalinae</taxon>
        <taxon>Euphydryas</taxon>
    </lineage>
</organism>
<protein>
    <submittedName>
        <fullName evidence="1">Uncharacterized protein</fullName>
    </submittedName>
</protein>